<dbReference type="EMBL" id="CP011947">
    <property type="protein sequence ID" value="AKU06510.1"/>
    <property type="molecule type" value="Genomic_DNA"/>
</dbReference>
<feature type="coiled-coil region" evidence="1">
    <location>
        <begin position="47"/>
        <end position="84"/>
    </location>
</feature>
<organism evidence="2 3">
    <name type="scientific">Haloferax gibbonsii</name>
    <dbReference type="NCBI Taxonomy" id="35746"/>
    <lineage>
        <taxon>Archaea</taxon>
        <taxon>Methanobacteriati</taxon>
        <taxon>Methanobacteriota</taxon>
        <taxon>Stenosarchaea group</taxon>
        <taxon>Halobacteria</taxon>
        <taxon>Halobacteriales</taxon>
        <taxon>Haloferacaceae</taxon>
        <taxon>Haloferax</taxon>
    </lineage>
</organism>
<dbReference type="PATRIC" id="fig|35746.4.peg.353"/>
<evidence type="ECO:0000313" key="3">
    <source>
        <dbReference type="Proteomes" id="UP000066124"/>
    </source>
</evidence>
<sequence>MSADEPSGSKGAGPDLSHLEVVAFRKLLNTLAVPDDEERMDTDLGPIDAANRIVDRLDRLEHELEQEREARKRAEQLAEDALAMAEQIDDGRRPDGGPSKKEVAMRISRDEVIVQTAKGKNAGPRNAGGKRADQIGSVSNSEVQAMARPQHDLRWQSVDDAWTDLVSSFEAFHVDESGEEKRLTVNPELLTGSLVRTVERSVGRSDLAKRLVGDSETAGGR</sequence>
<name>A0A0K1IQB5_HALGI</name>
<dbReference type="RefSeq" id="WP_050458532.1">
    <property type="nucleotide sequence ID" value="NZ_CP011947.1"/>
</dbReference>
<protein>
    <submittedName>
        <fullName evidence="2">Uncharacterized protein</fullName>
    </submittedName>
</protein>
<evidence type="ECO:0000256" key="1">
    <source>
        <dbReference type="SAM" id="Coils"/>
    </source>
</evidence>
<dbReference type="GeneID" id="25244627"/>
<proteinExistence type="predicted"/>
<dbReference type="Proteomes" id="UP000066124">
    <property type="component" value="Chromosome"/>
</dbReference>
<gene>
    <name evidence="2" type="ORF">ABY42_01660</name>
</gene>
<accession>A0A0K1IQB5</accession>
<dbReference type="KEGG" id="hgi:ABY42_01660"/>
<evidence type="ECO:0000313" key="2">
    <source>
        <dbReference type="EMBL" id="AKU06510.1"/>
    </source>
</evidence>
<reference evidence="3" key="1">
    <citation type="journal article" date="2015" name="J. Biotechnol.">
        <title>Complete genome sequence of Haloferax gibbonsii strain ARA6, a potential producer of polyhydroxyalkanoates and halocins isolated from Araruama, Rio de Janeiro, Brasil.</title>
        <authorList>
            <person name="Pinto L.H."/>
            <person name="D'Alincourt Carvalho-Assef A.P."/>
            <person name="Vieira R.P."/>
            <person name="Clementino M.M."/>
            <person name="Albano R.M."/>
        </authorList>
    </citation>
    <scope>NUCLEOTIDE SEQUENCE [LARGE SCALE GENOMIC DNA]</scope>
    <source>
        <strain evidence="3">ARA6</strain>
    </source>
</reference>
<dbReference type="AlphaFoldDB" id="A0A0K1IQB5"/>
<keyword evidence="1" id="KW-0175">Coiled coil</keyword>